<proteinExistence type="predicted"/>
<accession>A0A5C4M249</accession>
<dbReference type="OrthoDB" id="3383143at2"/>
<organism evidence="1 2">
    <name type="scientific">Amycolatopsis alkalitolerans</name>
    <dbReference type="NCBI Taxonomy" id="2547244"/>
    <lineage>
        <taxon>Bacteria</taxon>
        <taxon>Bacillati</taxon>
        <taxon>Actinomycetota</taxon>
        <taxon>Actinomycetes</taxon>
        <taxon>Pseudonocardiales</taxon>
        <taxon>Pseudonocardiaceae</taxon>
        <taxon>Amycolatopsis</taxon>
    </lineage>
</organism>
<comment type="caution">
    <text evidence="1">The sequence shown here is derived from an EMBL/GenBank/DDBJ whole genome shotgun (WGS) entry which is preliminary data.</text>
</comment>
<dbReference type="RefSeq" id="WP_139097477.1">
    <property type="nucleotide sequence ID" value="NZ_VDFW01000012.1"/>
</dbReference>
<gene>
    <name evidence="1" type="ORF">FG385_15695</name>
</gene>
<reference evidence="1 2" key="1">
    <citation type="submission" date="2019-06" db="EMBL/GenBank/DDBJ databases">
        <title>Amycolatopsis alkalitolerans sp. nov., isolated from Gastrodia elata Blume.</title>
        <authorList>
            <person name="Narsing Rao M.P."/>
            <person name="Li W.J."/>
        </authorList>
    </citation>
    <scope>NUCLEOTIDE SEQUENCE [LARGE SCALE GENOMIC DNA]</scope>
    <source>
        <strain evidence="1 2">SYSUP0005</strain>
    </source>
</reference>
<keyword evidence="2" id="KW-1185">Reference proteome</keyword>
<evidence type="ECO:0000313" key="1">
    <source>
        <dbReference type="EMBL" id="TNC25089.1"/>
    </source>
</evidence>
<dbReference type="AlphaFoldDB" id="A0A5C4M249"/>
<name>A0A5C4M249_9PSEU</name>
<evidence type="ECO:0000313" key="2">
    <source>
        <dbReference type="Proteomes" id="UP000305546"/>
    </source>
</evidence>
<sequence length="162" mass="17505">MPEQQRLLQAMLNRAEAERAGLSPMGQPAPVLHAENTRFALLEPCGKTLSSDVKMGSAVQGRWFATDRTEHVNMHQIIADYPGLDTTTIVAAVARTLPCKPQVEGGPPVRFAGQRQVAQAPGVQAQVAYCEDDVDLTMRDCYLVAALGERATMLSGVGIECR</sequence>
<dbReference type="EMBL" id="VDFW01000012">
    <property type="protein sequence ID" value="TNC25089.1"/>
    <property type="molecule type" value="Genomic_DNA"/>
</dbReference>
<protein>
    <submittedName>
        <fullName evidence="1">Uncharacterized protein</fullName>
    </submittedName>
</protein>
<dbReference type="Proteomes" id="UP000305546">
    <property type="component" value="Unassembled WGS sequence"/>
</dbReference>